<comment type="caution">
    <text evidence="4">The sequence shown here is derived from an EMBL/GenBank/DDBJ whole genome shotgun (WGS) entry which is preliminary data.</text>
</comment>
<evidence type="ECO:0000259" key="2">
    <source>
        <dbReference type="PROSITE" id="PS51192"/>
    </source>
</evidence>
<feature type="domain" description="Helicase C-terminal" evidence="3">
    <location>
        <begin position="766"/>
        <end position="917"/>
    </location>
</feature>
<feature type="domain" description="Helicase ATP-binding" evidence="2">
    <location>
        <begin position="461"/>
        <end position="641"/>
    </location>
</feature>
<dbReference type="InterPro" id="IPR027417">
    <property type="entry name" value="P-loop_NTPase"/>
</dbReference>
<dbReference type="PROSITE" id="PS51192">
    <property type="entry name" value="HELICASE_ATP_BIND_1"/>
    <property type="match status" value="1"/>
</dbReference>
<protein>
    <submittedName>
        <fullName evidence="4">DEAD/DEAH box helicase</fullName>
    </submittedName>
</protein>
<dbReference type="Proteomes" id="UP000697998">
    <property type="component" value="Unassembled WGS sequence"/>
</dbReference>
<sequence length="952" mass="104882">MKVELTRAGAAWTLENGLDEWLANQPIHTAAAISAFAEEFPEHVGPDSLVVPAEQLVAWPEAVAVDLGLPPNAPFPFDVRLSGAMGKPGAAIAVRWLQPGKAIAARDVTRDGPWLASGGKTYRIPAPIFHALRLVDEFSAIPDAALDDQFRCWARIRETLGETRVEAISDSFLRSFRVVSASGLTFSLVTDERGEMQLDPVLLTTRAADEGDKLEHVRALPEVDEPLFAKRLDQLREGASAFPLSQGLYVVADEALQKTLATVRKLRQAPAEQRKRAAMHPEAVIRELMGLDESAPTVFIETERYADRVLDLGAWSEPALPWIKIPSQDWSAPVSSGIRLNGVDVPLERAALESGLNDMRDALAAGQQTASIGGVEVPATAANLNALERLHDAVRRYDGSRTDGNTHPLPVKNVLIIETNFEDASFTRSTTAGRFGRPGLPGGLKTSPKPHQCAGIEWLQRHWVEGSRGAMLCDDMGLGKTYQALAFCAWLREMIEDGAVERRPLLIVAPVGLLRNWEQEIDVHLLTPGLGTIVRAYGEHLKALRRGRHLDGTAGLDTARLVGGDVVLANYEAVSDYQLSFGAIPFAAVILDEAQKIKSPKARMTHAVKGLNTEFTVAMTGTPVENRLADLWCIADAVQPGALLDLKDFSARYESPDSDVQTLRHMVWQDEQGSSEERPKLLLRRLKTDKLDGLPAKHEHVIRVPMPARQLEAYQRALATRELAGPQGTLGMIHALRRISLHPMLAESDSGSGQDLDIGQSARMCAAMQVLDKVVERNEKALVFLESLDLQEANQLPMLLKRRYGLAKLPMVINGEVGTEARQTRVDAFQRERGFDVMLLSPKAGGVGITLTAANHVIHLSRWWNPAVEDQCSDRVYRIGQTRPVHIYYPLAVLPEAEEYSFDVQLQLLMERKRKLAQNLLAAPAFTKEDYQQLLDGTYARVESPRKVMADR</sequence>
<dbReference type="Pfam" id="PF00271">
    <property type="entry name" value="Helicase_C"/>
    <property type="match status" value="1"/>
</dbReference>
<dbReference type="InterPro" id="IPR001650">
    <property type="entry name" value="Helicase_C-like"/>
</dbReference>
<dbReference type="EMBL" id="JADJMH010000001">
    <property type="protein sequence ID" value="MBK7673619.1"/>
    <property type="molecule type" value="Genomic_DNA"/>
</dbReference>
<accession>A0A935PUM3</accession>
<dbReference type="InterPro" id="IPR049730">
    <property type="entry name" value="SNF2/RAD54-like_C"/>
</dbReference>
<dbReference type="GO" id="GO:0016787">
    <property type="term" value="F:hydrolase activity"/>
    <property type="evidence" value="ECO:0007669"/>
    <property type="project" value="UniProtKB-KW"/>
</dbReference>
<keyword evidence="1" id="KW-0378">Hydrolase</keyword>
<dbReference type="Pfam" id="PF00176">
    <property type="entry name" value="SNF2-rel_dom"/>
    <property type="match status" value="1"/>
</dbReference>
<dbReference type="AlphaFoldDB" id="A0A935PUM3"/>
<dbReference type="SMART" id="SM00487">
    <property type="entry name" value="DEXDc"/>
    <property type="match status" value="1"/>
</dbReference>
<dbReference type="SMART" id="SM00490">
    <property type="entry name" value="HELICc"/>
    <property type="match status" value="1"/>
</dbReference>
<dbReference type="CDD" id="cd18793">
    <property type="entry name" value="SF2_C_SNF"/>
    <property type="match status" value="1"/>
</dbReference>
<keyword evidence="4" id="KW-0067">ATP-binding</keyword>
<keyword evidence="4" id="KW-0347">Helicase</keyword>
<dbReference type="InterPro" id="IPR050496">
    <property type="entry name" value="SNF2_RAD54_helicase_repair"/>
</dbReference>
<proteinExistence type="predicted"/>
<organism evidence="4 5">
    <name type="scientific">Candidatus Accumulibacter proximus</name>
    <dbReference type="NCBI Taxonomy" id="2954385"/>
    <lineage>
        <taxon>Bacteria</taxon>
        <taxon>Pseudomonadati</taxon>
        <taxon>Pseudomonadota</taxon>
        <taxon>Betaproteobacteria</taxon>
        <taxon>Candidatus Accumulibacter</taxon>
    </lineage>
</organism>
<dbReference type="InterPro" id="IPR038718">
    <property type="entry name" value="SNF2-like_sf"/>
</dbReference>
<reference evidence="4 5" key="1">
    <citation type="submission" date="2020-10" db="EMBL/GenBank/DDBJ databases">
        <title>Connecting structure to function with the recovery of over 1000 high-quality activated sludge metagenome-assembled genomes encoding full-length rRNA genes using long-read sequencing.</title>
        <authorList>
            <person name="Singleton C.M."/>
            <person name="Petriglieri F."/>
            <person name="Kristensen J.M."/>
            <person name="Kirkegaard R.H."/>
            <person name="Michaelsen T.Y."/>
            <person name="Andersen M.H."/>
            <person name="Karst S.M."/>
            <person name="Dueholm M.S."/>
            <person name="Nielsen P.H."/>
            <person name="Albertsen M."/>
        </authorList>
    </citation>
    <scope>NUCLEOTIDE SEQUENCE [LARGE SCALE GENOMIC DNA]</scope>
    <source>
        <strain evidence="4">EsbW_18-Q3-R4-48_BATAC.285</strain>
    </source>
</reference>
<dbReference type="GO" id="GO:0005524">
    <property type="term" value="F:ATP binding"/>
    <property type="evidence" value="ECO:0007669"/>
    <property type="project" value="InterPro"/>
</dbReference>
<evidence type="ECO:0000313" key="5">
    <source>
        <dbReference type="Proteomes" id="UP000697998"/>
    </source>
</evidence>
<dbReference type="InterPro" id="IPR000330">
    <property type="entry name" value="SNF2_N"/>
</dbReference>
<gene>
    <name evidence="4" type="ORF">IPJ27_01985</name>
</gene>
<evidence type="ECO:0000313" key="4">
    <source>
        <dbReference type="EMBL" id="MBK7673619.1"/>
    </source>
</evidence>
<dbReference type="PANTHER" id="PTHR45629:SF7">
    <property type="entry name" value="DNA EXCISION REPAIR PROTEIN ERCC-6-RELATED"/>
    <property type="match status" value="1"/>
</dbReference>
<dbReference type="Gene3D" id="3.40.50.10810">
    <property type="entry name" value="Tandem AAA-ATPase domain"/>
    <property type="match status" value="1"/>
</dbReference>
<name>A0A935PUM3_9PROT</name>
<dbReference type="GO" id="GO:0004386">
    <property type="term" value="F:helicase activity"/>
    <property type="evidence" value="ECO:0007669"/>
    <property type="project" value="UniProtKB-KW"/>
</dbReference>
<dbReference type="Gene3D" id="3.40.50.300">
    <property type="entry name" value="P-loop containing nucleotide triphosphate hydrolases"/>
    <property type="match status" value="1"/>
</dbReference>
<dbReference type="CDD" id="cd17919">
    <property type="entry name" value="DEXHc_Snf"/>
    <property type="match status" value="1"/>
</dbReference>
<dbReference type="PROSITE" id="PS51194">
    <property type="entry name" value="HELICASE_CTER"/>
    <property type="match status" value="1"/>
</dbReference>
<keyword evidence="4" id="KW-0547">Nucleotide-binding</keyword>
<dbReference type="PANTHER" id="PTHR45629">
    <property type="entry name" value="SNF2/RAD54 FAMILY MEMBER"/>
    <property type="match status" value="1"/>
</dbReference>
<evidence type="ECO:0000256" key="1">
    <source>
        <dbReference type="ARBA" id="ARBA00022801"/>
    </source>
</evidence>
<dbReference type="SUPFAM" id="SSF52540">
    <property type="entry name" value="P-loop containing nucleoside triphosphate hydrolases"/>
    <property type="match status" value="2"/>
</dbReference>
<evidence type="ECO:0000259" key="3">
    <source>
        <dbReference type="PROSITE" id="PS51194"/>
    </source>
</evidence>
<dbReference type="InterPro" id="IPR014001">
    <property type="entry name" value="Helicase_ATP-bd"/>
</dbReference>